<name>A0ABT9L6M5_9ACTN</name>
<sequence length="206" mass="23117">MMLVPQCWECRTAVTEPDGRETLVSERLLSEELRERLAADGWEVTPGNPRVNRVPTDSLGGDRLHCPACLARHQAAAGAAQRRLDADLARPRTRTVDRSARLGAGWALTQREGDAERHRWLVEHQGTVRGMVYRYKRVNGTFSSGWEARHLLGTDFCRREAPAACAYLPNNSSLWRSRDLAAWGVATSPPHHAPRPDWATCTRKES</sequence>
<comment type="caution">
    <text evidence="2">The sequence shown here is derived from an EMBL/GenBank/DDBJ whole genome shotgun (WGS) entry which is preliminary data.</text>
</comment>
<feature type="region of interest" description="Disordered" evidence="1">
    <location>
        <begin position="187"/>
        <end position="206"/>
    </location>
</feature>
<protein>
    <recommendedName>
        <fullName evidence="4">HNH endonuclease</fullName>
    </recommendedName>
</protein>
<proteinExistence type="predicted"/>
<dbReference type="EMBL" id="JAURUE010000003">
    <property type="protein sequence ID" value="MDP9616374.1"/>
    <property type="molecule type" value="Genomic_DNA"/>
</dbReference>
<evidence type="ECO:0008006" key="4">
    <source>
        <dbReference type="Google" id="ProtNLM"/>
    </source>
</evidence>
<keyword evidence="3" id="KW-1185">Reference proteome</keyword>
<reference evidence="2 3" key="1">
    <citation type="submission" date="2023-07" db="EMBL/GenBank/DDBJ databases">
        <title>Sequencing the genomes of 1000 actinobacteria strains.</title>
        <authorList>
            <person name="Klenk H.-P."/>
        </authorList>
    </citation>
    <scope>NUCLEOTIDE SEQUENCE [LARGE SCALE GENOMIC DNA]</scope>
    <source>
        <strain evidence="2 3">DSM 41600</strain>
    </source>
</reference>
<evidence type="ECO:0000256" key="1">
    <source>
        <dbReference type="SAM" id="MobiDB-lite"/>
    </source>
</evidence>
<evidence type="ECO:0000313" key="2">
    <source>
        <dbReference type="EMBL" id="MDP9616374.1"/>
    </source>
</evidence>
<dbReference type="Proteomes" id="UP001234880">
    <property type="component" value="Unassembled WGS sequence"/>
</dbReference>
<gene>
    <name evidence="2" type="ORF">JOF35_008732</name>
</gene>
<accession>A0ABT9L6M5</accession>
<dbReference type="RefSeq" id="WP_307112366.1">
    <property type="nucleotide sequence ID" value="NZ_JAURUE010000003.1"/>
</dbReference>
<evidence type="ECO:0000313" key="3">
    <source>
        <dbReference type="Proteomes" id="UP001234880"/>
    </source>
</evidence>
<organism evidence="2 3">
    <name type="scientific">Streptomyces demainii</name>
    <dbReference type="NCBI Taxonomy" id="588122"/>
    <lineage>
        <taxon>Bacteria</taxon>
        <taxon>Bacillati</taxon>
        <taxon>Actinomycetota</taxon>
        <taxon>Actinomycetes</taxon>
        <taxon>Kitasatosporales</taxon>
        <taxon>Streptomycetaceae</taxon>
        <taxon>Streptomyces</taxon>
    </lineage>
</organism>